<evidence type="ECO:0000313" key="3">
    <source>
        <dbReference type="Proteomes" id="UP001500582"/>
    </source>
</evidence>
<dbReference type="Proteomes" id="UP001500582">
    <property type="component" value="Unassembled WGS sequence"/>
</dbReference>
<dbReference type="SUPFAM" id="SSF55961">
    <property type="entry name" value="Bet v1-like"/>
    <property type="match status" value="1"/>
</dbReference>
<dbReference type="InterPro" id="IPR019587">
    <property type="entry name" value="Polyketide_cyclase/dehydratase"/>
</dbReference>
<dbReference type="CDD" id="cd07818">
    <property type="entry name" value="SRPBCC_1"/>
    <property type="match status" value="1"/>
</dbReference>
<sequence>MKILKKVLLVIVIIIAVVLIVAAFTKSEYSVKRNVVINKPKAEVFDYIKYVKNQEQYSKWEKMDPAMKKTYTGTDGTVGFTSAWDSKVDSVGQGEQTIAKITEGEKLDLKIHFIKPFEGKADAYLATEIVTPTETKVTWGLKSKMPYPMNIFLLCMDMDKMIGDDLQTGLNNLKTVLETK</sequence>
<evidence type="ECO:0000256" key="1">
    <source>
        <dbReference type="SAM" id="Phobius"/>
    </source>
</evidence>
<gene>
    <name evidence="2" type="ORF">GCM10023149_26120</name>
</gene>
<dbReference type="Pfam" id="PF10604">
    <property type="entry name" value="Polyketide_cyc2"/>
    <property type="match status" value="1"/>
</dbReference>
<dbReference type="Gene3D" id="3.30.530.20">
    <property type="match status" value="1"/>
</dbReference>
<proteinExistence type="predicted"/>
<dbReference type="RefSeq" id="WP_345211537.1">
    <property type="nucleotide sequence ID" value="NZ_BAABFT010000006.1"/>
</dbReference>
<organism evidence="2 3">
    <name type="scientific">Mucilaginibacter gynuensis</name>
    <dbReference type="NCBI Taxonomy" id="1302236"/>
    <lineage>
        <taxon>Bacteria</taxon>
        <taxon>Pseudomonadati</taxon>
        <taxon>Bacteroidota</taxon>
        <taxon>Sphingobacteriia</taxon>
        <taxon>Sphingobacteriales</taxon>
        <taxon>Sphingobacteriaceae</taxon>
        <taxon>Mucilaginibacter</taxon>
    </lineage>
</organism>
<dbReference type="EMBL" id="BAABFT010000006">
    <property type="protein sequence ID" value="GAA4324489.1"/>
    <property type="molecule type" value="Genomic_DNA"/>
</dbReference>
<keyword evidence="1" id="KW-0812">Transmembrane</keyword>
<keyword evidence="1" id="KW-1133">Transmembrane helix</keyword>
<accession>A0ABP8GHG4</accession>
<comment type="caution">
    <text evidence="2">The sequence shown here is derived from an EMBL/GenBank/DDBJ whole genome shotgun (WGS) entry which is preliminary data.</text>
</comment>
<reference evidence="3" key="1">
    <citation type="journal article" date="2019" name="Int. J. Syst. Evol. Microbiol.">
        <title>The Global Catalogue of Microorganisms (GCM) 10K type strain sequencing project: providing services to taxonomists for standard genome sequencing and annotation.</title>
        <authorList>
            <consortium name="The Broad Institute Genomics Platform"/>
            <consortium name="The Broad Institute Genome Sequencing Center for Infectious Disease"/>
            <person name="Wu L."/>
            <person name="Ma J."/>
        </authorList>
    </citation>
    <scope>NUCLEOTIDE SEQUENCE [LARGE SCALE GENOMIC DNA]</scope>
    <source>
        <strain evidence="3">JCM 17705</strain>
    </source>
</reference>
<evidence type="ECO:0000313" key="2">
    <source>
        <dbReference type="EMBL" id="GAA4324489.1"/>
    </source>
</evidence>
<keyword evidence="1" id="KW-0472">Membrane</keyword>
<keyword evidence="3" id="KW-1185">Reference proteome</keyword>
<dbReference type="InterPro" id="IPR023393">
    <property type="entry name" value="START-like_dom_sf"/>
</dbReference>
<name>A0ABP8GHG4_9SPHI</name>
<feature type="transmembrane region" description="Helical" evidence="1">
    <location>
        <begin position="7"/>
        <end position="25"/>
    </location>
</feature>
<protein>
    <submittedName>
        <fullName evidence="2">SRPBCC family protein</fullName>
    </submittedName>
</protein>